<organism evidence="1 2">
    <name type="scientific">Nocardioides dokdonensis FR1436</name>
    <dbReference type="NCBI Taxonomy" id="1300347"/>
    <lineage>
        <taxon>Bacteria</taxon>
        <taxon>Bacillati</taxon>
        <taxon>Actinomycetota</taxon>
        <taxon>Actinomycetes</taxon>
        <taxon>Propionibacteriales</taxon>
        <taxon>Nocardioidaceae</taxon>
        <taxon>Nocardioides</taxon>
    </lineage>
</organism>
<dbReference type="AlphaFoldDB" id="A0A1A9GKC9"/>
<dbReference type="InterPro" id="IPR029058">
    <property type="entry name" value="AB_hydrolase_fold"/>
</dbReference>
<dbReference type="Gene3D" id="3.40.50.1820">
    <property type="entry name" value="alpha/beta hydrolase"/>
    <property type="match status" value="1"/>
</dbReference>
<keyword evidence="2" id="KW-1185">Reference proteome</keyword>
<dbReference type="KEGG" id="ndk:I601_1506"/>
<name>A0A1A9GKC9_9ACTN</name>
<gene>
    <name evidence="1" type="ORF">I601_1506</name>
</gene>
<evidence type="ECO:0000313" key="2">
    <source>
        <dbReference type="Proteomes" id="UP000077868"/>
    </source>
</evidence>
<dbReference type="RefSeq" id="WP_068107862.1">
    <property type="nucleotide sequence ID" value="NZ_CP015079.1"/>
</dbReference>
<protein>
    <recommendedName>
        <fullName evidence="3">Alpha/beta hydrolase family protein</fullName>
    </recommendedName>
</protein>
<reference evidence="1 2" key="1">
    <citation type="submission" date="2016-03" db="EMBL/GenBank/DDBJ databases">
        <title>Complete genome sequence of a soil Actinobacterium, Nocardioides dokdonensis FR1436.</title>
        <authorList>
            <person name="Kwon S.-K."/>
            <person name="Kim K."/>
            <person name="Kim J.F."/>
        </authorList>
    </citation>
    <scope>NUCLEOTIDE SEQUENCE [LARGE SCALE GENOMIC DNA]</scope>
    <source>
        <strain evidence="1 2">FR1436</strain>
    </source>
</reference>
<dbReference type="OrthoDB" id="5095936at2"/>
<dbReference type="STRING" id="1300347.I601_1506"/>
<accession>A0A1A9GKC9</accession>
<dbReference type="SUPFAM" id="SSF53474">
    <property type="entry name" value="alpha/beta-Hydrolases"/>
    <property type="match status" value="1"/>
</dbReference>
<dbReference type="Proteomes" id="UP000077868">
    <property type="component" value="Chromosome"/>
</dbReference>
<dbReference type="PATRIC" id="fig|1300347.3.peg.1506"/>
<sequence>MSGSGDVTGDGARVVSVSGGVAGLTATYDRVLALAGELDVAGDRMRHWSAVGAATLLDDDLLASALLAPLTFAAAEREVLAATTGPDGVLVEALGWELDARAVRLAVRLLQESDDLAEVSLAALDQLVGLTLGLGVGHALFVTAPLWAPRVAGTTATATLLWPHLPPTAQDALRRQAARSGARAGDWLTTNPRLVERLAGGAGGLLDPRLLAALYGAGRARTTPLPGVRVEASARSPRSVADLVEHLAQLSALSGPDRPEMNGTVEVQSFTGADGQRRHVVYLPGTDDMTTWPWTQDGDVRDMGTNLHLVAAASTAYGAGVLAALAHAGVGAGEPVLLAGHSQGGMQAAQLLGQDHGYDVTHVVTAGAPTAQLAPFPPGSHVLSLEQHGDVVPLLDGAPNPDSREQVTLTFDAGRLTGGDVLGHHGFAAYAAGAAAADASTDPSVVEQVRSLHEAGFLGPEPPGGVAHTIYRITREP</sequence>
<evidence type="ECO:0000313" key="1">
    <source>
        <dbReference type="EMBL" id="ANH37941.1"/>
    </source>
</evidence>
<proteinExistence type="predicted"/>
<dbReference type="EMBL" id="CP015079">
    <property type="protein sequence ID" value="ANH37941.1"/>
    <property type="molecule type" value="Genomic_DNA"/>
</dbReference>
<evidence type="ECO:0008006" key="3">
    <source>
        <dbReference type="Google" id="ProtNLM"/>
    </source>
</evidence>